<sequence>MNKGQNHREFDLDLKLQLVRQIEQGELRVSDVNRPFYLTLVLDVYSRKIKGWSLIEKKIYNLLNIYWAP</sequence>
<accession>A0A3N0EAV7</accession>
<name>A0A3N0EAV7_SINP1</name>
<evidence type="ECO:0000313" key="1">
    <source>
        <dbReference type="EMBL" id="RNL84914.1"/>
    </source>
</evidence>
<dbReference type="EMBL" id="RJTM01000093">
    <property type="protein sequence ID" value="RNL84914.1"/>
    <property type="molecule type" value="Genomic_DNA"/>
</dbReference>
<comment type="caution">
    <text evidence="1">The sequence shown here is derived from an EMBL/GenBank/DDBJ whole genome shotgun (WGS) entry which is preliminary data.</text>
</comment>
<proteinExistence type="predicted"/>
<organism evidence="1 2">
    <name type="scientific">Sinomicrobium pectinilyticum</name>
    <dbReference type="NCBI Taxonomy" id="1084421"/>
    <lineage>
        <taxon>Bacteria</taxon>
        <taxon>Pseudomonadati</taxon>
        <taxon>Bacteroidota</taxon>
        <taxon>Flavobacteriia</taxon>
        <taxon>Flavobacteriales</taxon>
        <taxon>Flavobacteriaceae</taxon>
        <taxon>Sinomicrobium</taxon>
    </lineage>
</organism>
<keyword evidence="2" id="KW-1185">Reference proteome</keyword>
<evidence type="ECO:0000313" key="2">
    <source>
        <dbReference type="Proteomes" id="UP000267469"/>
    </source>
</evidence>
<gene>
    <name evidence="1" type="ORF">ED312_13105</name>
</gene>
<reference evidence="1 2" key="1">
    <citation type="submission" date="2018-10" db="EMBL/GenBank/DDBJ databases">
        <title>Sinomicrobium pectinilyticum sp. nov., a pectinase-producing bacterium isolated from alkaline and saline soil, and emended description of the genus Sinomicrobium.</title>
        <authorList>
            <person name="Cheng B."/>
            <person name="Li C."/>
            <person name="Lai Q."/>
            <person name="Du M."/>
            <person name="Shao Z."/>
            <person name="Xu P."/>
            <person name="Yang C."/>
        </authorList>
    </citation>
    <scope>NUCLEOTIDE SEQUENCE [LARGE SCALE GENOMIC DNA]</scope>
    <source>
        <strain evidence="1 2">5DNS001</strain>
    </source>
</reference>
<protein>
    <submittedName>
        <fullName evidence="1">Uncharacterized protein</fullName>
    </submittedName>
</protein>
<dbReference type="AlphaFoldDB" id="A0A3N0EAV7"/>
<dbReference type="Proteomes" id="UP000267469">
    <property type="component" value="Unassembled WGS sequence"/>
</dbReference>